<name>A0ACB8DFT5_DERSI</name>
<comment type="caution">
    <text evidence="1">The sequence shown here is derived from an EMBL/GenBank/DDBJ whole genome shotgun (WGS) entry which is preliminary data.</text>
</comment>
<evidence type="ECO:0000313" key="2">
    <source>
        <dbReference type="Proteomes" id="UP000821865"/>
    </source>
</evidence>
<proteinExistence type="predicted"/>
<dbReference type="EMBL" id="CM023471">
    <property type="protein sequence ID" value="KAH7966896.1"/>
    <property type="molecule type" value="Genomic_DNA"/>
</dbReference>
<sequence length="136" mass="14885">MAHIPTWCFLLVLVLIQVKGKMFFRCPARSPAANSTAGKAGCCTTLQLVDAVQSAWARPEHRLRCTARGSFEPLQCSDSYCYCLRRDGSLDGRPVRRSSSVHDLKCCASTAQLRGINKSDNATTPPPLLFVIGGRE</sequence>
<reference evidence="1" key="1">
    <citation type="submission" date="2020-05" db="EMBL/GenBank/DDBJ databases">
        <title>Large-scale comparative analyses of tick genomes elucidate their genetic diversity and vector capacities.</title>
        <authorList>
            <person name="Jia N."/>
            <person name="Wang J."/>
            <person name="Shi W."/>
            <person name="Du L."/>
            <person name="Sun Y."/>
            <person name="Zhan W."/>
            <person name="Jiang J."/>
            <person name="Wang Q."/>
            <person name="Zhang B."/>
            <person name="Ji P."/>
            <person name="Sakyi L.B."/>
            <person name="Cui X."/>
            <person name="Yuan T."/>
            <person name="Jiang B."/>
            <person name="Yang W."/>
            <person name="Lam T.T.-Y."/>
            <person name="Chang Q."/>
            <person name="Ding S."/>
            <person name="Wang X."/>
            <person name="Zhu J."/>
            <person name="Ruan X."/>
            <person name="Zhao L."/>
            <person name="Wei J."/>
            <person name="Que T."/>
            <person name="Du C."/>
            <person name="Cheng J."/>
            <person name="Dai P."/>
            <person name="Han X."/>
            <person name="Huang E."/>
            <person name="Gao Y."/>
            <person name="Liu J."/>
            <person name="Shao H."/>
            <person name="Ye R."/>
            <person name="Li L."/>
            <person name="Wei W."/>
            <person name="Wang X."/>
            <person name="Wang C."/>
            <person name="Yang T."/>
            <person name="Huo Q."/>
            <person name="Li W."/>
            <person name="Guo W."/>
            <person name="Chen H."/>
            <person name="Zhou L."/>
            <person name="Ni X."/>
            <person name="Tian J."/>
            <person name="Zhou Y."/>
            <person name="Sheng Y."/>
            <person name="Liu T."/>
            <person name="Pan Y."/>
            <person name="Xia L."/>
            <person name="Li J."/>
            <person name="Zhao F."/>
            <person name="Cao W."/>
        </authorList>
    </citation>
    <scope>NUCLEOTIDE SEQUENCE</scope>
    <source>
        <strain evidence="1">Dsil-2018</strain>
    </source>
</reference>
<organism evidence="1 2">
    <name type="scientific">Dermacentor silvarum</name>
    <name type="common">Tick</name>
    <dbReference type="NCBI Taxonomy" id="543639"/>
    <lineage>
        <taxon>Eukaryota</taxon>
        <taxon>Metazoa</taxon>
        <taxon>Ecdysozoa</taxon>
        <taxon>Arthropoda</taxon>
        <taxon>Chelicerata</taxon>
        <taxon>Arachnida</taxon>
        <taxon>Acari</taxon>
        <taxon>Parasitiformes</taxon>
        <taxon>Ixodida</taxon>
        <taxon>Ixodoidea</taxon>
        <taxon>Ixodidae</taxon>
        <taxon>Rhipicephalinae</taxon>
        <taxon>Dermacentor</taxon>
    </lineage>
</organism>
<gene>
    <name evidence="1" type="ORF">HPB49_020361</name>
</gene>
<accession>A0ACB8DFT5</accession>
<keyword evidence="2" id="KW-1185">Reference proteome</keyword>
<dbReference type="Proteomes" id="UP000821865">
    <property type="component" value="Chromosome 2"/>
</dbReference>
<evidence type="ECO:0000313" key="1">
    <source>
        <dbReference type="EMBL" id="KAH7966896.1"/>
    </source>
</evidence>
<protein>
    <submittedName>
        <fullName evidence="1">Uncharacterized protein</fullName>
    </submittedName>
</protein>